<sequence length="45" mass="5084">MHFKYIEKDPMDQVPAPAGRVILSFIGCTAIFVAYLIFWGIILTP</sequence>
<organism evidence="2">
    <name type="scientific">bioreactor metagenome</name>
    <dbReference type="NCBI Taxonomy" id="1076179"/>
    <lineage>
        <taxon>unclassified sequences</taxon>
        <taxon>metagenomes</taxon>
        <taxon>ecological metagenomes</taxon>
    </lineage>
</organism>
<evidence type="ECO:0000256" key="1">
    <source>
        <dbReference type="SAM" id="Phobius"/>
    </source>
</evidence>
<dbReference type="EMBL" id="VSSQ01120319">
    <property type="protein sequence ID" value="MPN53311.1"/>
    <property type="molecule type" value="Genomic_DNA"/>
</dbReference>
<dbReference type="AlphaFoldDB" id="A0A645IPQ6"/>
<evidence type="ECO:0000313" key="2">
    <source>
        <dbReference type="EMBL" id="MPN53311.1"/>
    </source>
</evidence>
<feature type="transmembrane region" description="Helical" evidence="1">
    <location>
        <begin position="21"/>
        <end position="42"/>
    </location>
</feature>
<proteinExistence type="predicted"/>
<keyword evidence="1" id="KW-1133">Transmembrane helix</keyword>
<gene>
    <name evidence="2" type="ORF">SDC9_200975</name>
</gene>
<protein>
    <submittedName>
        <fullName evidence="2">Uncharacterized protein</fullName>
    </submittedName>
</protein>
<comment type="caution">
    <text evidence="2">The sequence shown here is derived from an EMBL/GenBank/DDBJ whole genome shotgun (WGS) entry which is preliminary data.</text>
</comment>
<reference evidence="2" key="1">
    <citation type="submission" date="2019-08" db="EMBL/GenBank/DDBJ databases">
        <authorList>
            <person name="Kucharzyk K."/>
            <person name="Murdoch R.W."/>
            <person name="Higgins S."/>
            <person name="Loffler F."/>
        </authorList>
    </citation>
    <scope>NUCLEOTIDE SEQUENCE</scope>
</reference>
<keyword evidence="1" id="KW-0812">Transmembrane</keyword>
<name>A0A645IPQ6_9ZZZZ</name>
<accession>A0A645IPQ6</accession>
<keyword evidence="1" id="KW-0472">Membrane</keyword>